<keyword evidence="9" id="KW-0648">Protein biosynthesis</keyword>
<dbReference type="InterPro" id="IPR004087">
    <property type="entry name" value="KH_dom"/>
</dbReference>
<dbReference type="GO" id="GO:0003746">
    <property type="term" value="F:translation elongation factor activity"/>
    <property type="evidence" value="ECO:0007669"/>
    <property type="project" value="UniProtKB-KW"/>
</dbReference>
<keyword evidence="1 7" id="KW-0806">Transcription termination</keyword>
<dbReference type="SUPFAM" id="SSF54814">
    <property type="entry name" value="Prokaryotic type KH domain (KH-domain type II)"/>
    <property type="match status" value="2"/>
</dbReference>
<dbReference type="GO" id="GO:0000166">
    <property type="term" value="F:nucleotide binding"/>
    <property type="evidence" value="ECO:0007669"/>
    <property type="project" value="InterPro"/>
</dbReference>
<evidence type="ECO:0000256" key="3">
    <source>
        <dbReference type="ARBA" id="ARBA00022814"/>
    </source>
</evidence>
<dbReference type="Pfam" id="PF14520">
    <property type="entry name" value="HHH_5"/>
    <property type="match status" value="1"/>
</dbReference>
<dbReference type="EMBL" id="LUTY01002852">
    <property type="protein sequence ID" value="OAD19313.1"/>
    <property type="molecule type" value="Genomic_DNA"/>
</dbReference>
<dbReference type="GO" id="GO:0003700">
    <property type="term" value="F:DNA-binding transcription factor activity"/>
    <property type="evidence" value="ECO:0007669"/>
    <property type="project" value="InterPro"/>
</dbReference>
<evidence type="ECO:0000259" key="8">
    <source>
        <dbReference type="PROSITE" id="PS50126"/>
    </source>
</evidence>
<comment type="caution">
    <text evidence="9">The sequence shown here is derived from an EMBL/GenBank/DDBJ whole genome shotgun (WGS) entry which is preliminary data.</text>
</comment>
<evidence type="ECO:0000256" key="5">
    <source>
        <dbReference type="ARBA" id="ARBA00023015"/>
    </source>
</evidence>
<dbReference type="InterPro" id="IPR030842">
    <property type="entry name" value="TF_NusA_bacterial"/>
</dbReference>
<keyword evidence="2 7" id="KW-0963">Cytoplasm</keyword>
<feature type="domain" description="S1 motif" evidence="8">
    <location>
        <begin position="140"/>
        <end position="205"/>
    </location>
</feature>
<dbReference type="Proteomes" id="UP000076962">
    <property type="component" value="Unassembled WGS sequence"/>
</dbReference>
<organism evidence="9 10">
    <name type="scientific">Candidatus Thiomargarita nelsonii</name>
    <dbReference type="NCBI Taxonomy" id="1003181"/>
    <lineage>
        <taxon>Bacteria</taxon>
        <taxon>Pseudomonadati</taxon>
        <taxon>Pseudomonadota</taxon>
        <taxon>Gammaproteobacteria</taxon>
        <taxon>Thiotrichales</taxon>
        <taxon>Thiotrichaceae</taxon>
        <taxon>Thiomargarita</taxon>
    </lineage>
</organism>
<dbReference type="GO" id="GO:0006353">
    <property type="term" value="P:DNA-templated transcription termination"/>
    <property type="evidence" value="ECO:0007669"/>
    <property type="project" value="UniProtKB-UniRule"/>
</dbReference>
<proteinExistence type="inferred from homology"/>
<accession>A0A176RU83</accession>
<dbReference type="PATRIC" id="fig|1003181.4.peg.6655"/>
<dbReference type="InterPro" id="IPR010995">
    <property type="entry name" value="DNA_repair_Rad51/TF_NusA_a-hlx"/>
</dbReference>
<dbReference type="PANTHER" id="PTHR22648:SF0">
    <property type="entry name" value="TRANSCRIPTION TERMINATION_ANTITERMINATION PROTEIN NUSA"/>
    <property type="match status" value="1"/>
</dbReference>
<evidence type="ECO:0000256" key="2">
    <source>
        <dbReference type="ARBA" id="ARBA00022490"/>
    </source>
</evidence>
<dbReference type="InterPro" id="IPR010213">
    <property type="entry name" value="TF_NusA"/>
</dbReference>
<evidence type="ECO:0000313" key="10">
    <source>
        <dbReference type="Proteomes" id="UP000076962"/>
    </source>
</evidence>
<dbReference type="PROSITE" id="PS50126">
    <property type="entry name" value="S1"/>
    <property type="match status" value="1"/>
</dbReference>
<sequence length="493" mass="55375">MVTMNKKILLVVDVVSNEKGVSKEVIFNALECAIASATKKRYNNEIEVRTVIERRTGDYNAFRRWEVVDDDRVEFPETQISLTEAKKENSDITIGEWIEKPIKSVNFDRIGAQMAKQVIVQKIREAERAQIVEAYKERQGELVSGLVKRTERGNVILDLGGNAEALIQREEMIPRDTVRPGDRLRGYLQTVRSEQRGPQLFLSRTAPELLMKLFIMEVPEIGENFLEIMEAARDPGLRAKLAVKTKDPRIDPVGACVGMRGSRVHAISNELAGEKVDIIVWDENPAQFVMNAMAPAEVVSIIVDEETHSMDVAVREEQLSKAIGRNGQNVRLASDLTGWTLNVMTESQAAEKHQAETNAMQELFLKELDIDEEIASVLVQEGFSTLEEVAYVPLNEMREIKEFDDELVKELRTRAKDVLLTRAIASEEKLNEEVPTEDLRSLAGMNDEWAQVLAKRGIMNVAELADQSVEDLISIEGMDEAQAGQLIMTARAS</sequence>
<evidence type="ECO:0000313" key="9">
    <source>
        <dbReference type="EMBL" id="OAD19313.1"/>
    </source>
</evidence>
<dbReference type="CDD" id="cd02134">
    <property type="entry name" value="KH-II_NusA_rpt1"/>
    <property type="match status" value="1"/>
</dbReference>
<evidence type="ECO:0000256" key="7">
    <source>
        <dbReference type="HAMAP-Rule" id="MF_00945"/>
    </source>
</evidence>
<dbReference type="SUPFAM" id="SSF47794">
    <property type="entry name" value="Rad51 N-terminal domain-like"/>
    <property type="match status" value="2"/>
</dbReference>
<evidence type="ECO:0000256" key="6">
    <source>
        <dbReference type="ARBA" id="ARBA00023163"/>
    </source>
</evidence>
<dbReference type="InterPro" id="IPR015946">
    <property type="entry name" value="KH_dom-like_a/b"/>
</dbReference>
<keyword evidence="4 7" id="KW-0694">RNA-binding</keyword>
<comment type="subunit">
    <text evidence="7">Monomer. Binds directly to the core enzyme of the DNA-dependent RNA polymerase and to nascent RNA.</text>
</comment>
<dbReference type="InterPro" id="IPR009019">
    <property type="entry name" value="KH_sf_prok-type"/>
</dbReference>
<comment type="function">
    <text evidence="7">Participates in both transcription termination and antitermination.</text>
</comment>
<keyword evidence="3 7" id="KW-0889">Transcription antitermination</keyword>
<dbReference type="InterPro" id="IPR003029">
    <property type="entry name" value="S1_domain"/>
</dbReference>
<dbReference type="NCBIfam" id="TIGR01954">
    <property type="entry name" value="nusA_Cterm_rpt"/>
    <property type="match status" value="2"/>
</dbReference>
<dbReference type="InterPro" id="IPR058582">
    <property type="entry name" value="KH_NusA_2nd"/>
</dbReference>
<dbReference type="Pfam" id="PF26594">
    <property type="entry name" value="KH_NusA_2nd"/>
    <property type="match status" value="1"/>
</dbReference>
<dbReference type="Gene3D" id="2.40.50.140">
    <property type="entry name" value="Nucleic acid-binding proteins"/>
    <property type="match status" value="1"/>
</dbReference>
<dbReference type="HAMAP" id="MF_00945_B">
    <property type="entry name" value="NusA_B"/>
    <property type="match status" value="1"/>
</dbReference>
<comment type="subcellular location">
    <subcellularLocation>
        <location evidence="7">Cytoplasm</location>
    </subcellularLocation>
</comment>
<dbReference type="PANTHER" id="PTHR22648">
    <property type="entry name" value="TRANSCRIPTION TERMINATION FACTOR NUSA"/>
    <property type="match status" value="1"/>
</dbReference>
<dbReference type="CDD" id="cd22529">
    <property type="entry name" value="KH-II_NusA_rpt2"/>
    <property type="match status" value="1"/>
</dbReference>
<name>A0A176RU83_9GAMM</name>
<dbReference type="CDD" id="cd04455">
    <property type="entry name" value="S1_NusA"/>
    <property type="match status" value="1"/>
</dbReference>
<dbReference type="AlphaFoldDB" id="A0A176RU83"/>
<dbReference type="InterPro" id="IPR012340">
    <property type="entry name" value="NA-bd_OB-fold"/>
</dbReference>
<keyword evidence="5 7" id="KW-0805">Transcription regulation</keyword>
<dbReference type="Gene3D" id="3.30.300.20">
    <property type="match status" value="2"/>
</dbReference>
<dbReference type="GO" id="GO:0005829">
    <property type="term" value="C:cytosol"/>
    <property type="evidence" value="ECO:0007669"/>
    <property type="project" value="TreeGrafter"/>
</dbReference>
<dbReference type="InterPro" id="IPR013735">
    <property type="entry name" value="TF_NusA_N"/>
</dbReference>
<reference evidence="9 10" key="1">
    <citation type="submission" date="2016-05" db="EMBL/GenBank/DDBJ databases">
        <title>Single-cell genome of chain-forming Candidatus Thiomargarita nelsonii and comparison to other large sulfur-oxidizing bacteria.</title>
        <authorList>
            <person name="Winkel M."/>
            <person name="Salman V."/>
            <person name="Woyke T."/>
            <person name="Schulz-Vogt H."/>
            <person name="Richter M."/>
            <person name="Flood B."/>
            <person name="Bailey J."/>
            <person name="Amann R."/>
            <person name="Mussmann M."/>
        </authorList>
    </citation>
    <scope>NUCLEOTIDE SEQUENCE [LARGE SCALE GENOMIC DNA]</scope>
    <source>
        <strain evidence="9 10">THI036</strain>
    </source>
</reference>
<dbReference type="InterPro" id="IPR025249">
    <property type="entry name" value="TF_NusA_KH_1st"/>
</dbReference>
<dbReference type="GO" id="GO:0003723">
    <property type="term" value="F:RNA binding"/>
    <property type="evidence" value="ECO:0007669"/>
    <property type="project" value="UniProtKB-UniRule"/>
</dbReference>
<dbReference type="SUPFAM" id="SSF50249">
    <property type="entry name" value="Nucleic acid-binding proteins"/>
    <property type="match status" value="1"/>
</dbReference>
<dbReference type="FunFam" id="3.30.300.20:FF:000005">
    <property type="entry name" value="Transcription termination/antitermination protein NusA"/>
    <property type="match status" value="1"/>
</dbReference>
<dbReference type="PROSITE" id="PS50084">
    <property type="entry name" value="KH_TYPE_1"/>
    <property type="match status" value="1"/>
</dbReference>
<dbReference type="FunFam" id="2.40.50.140:FF:000058">
    <property type="entry name" value="Transcription termination/antitermination protein NusA"/>
    <property type="match status" value="1"/>
</dbReference>
<dbReference type="FunFam" id="3.30.300.20:FF:000002">
    <property type="entry name" value="Transcription termination/antitermination protein NusA"/>
    <property type="match status" value="1"/>
</dbReference>
<keyword evidence="6 7" id="KW-0804">Transcription</keyword>
<comment type="similarity">
    <text evidence="7">Belongs to the NusA family.</text>
</comment>
<dbReference type="NCBIfam" id="TIGR01953">
    <property type="entry name" value="NusA"/>
    <property type="match status" value="1"/>
</dbReference>
<dbReference type="InterPro" id="IPR036555">
    <property type="entry name" value="NusA_N_sf"/>
</dbReference>
<dbReference type="SMART" id="SM00322">
    <property type="entry name" value="KH"/>
    <property type="match status" value="2"/>
</dbReference>
<dbReference type="Pfam" id="PF13184">
    <property type="entry name" value="KH_NusA_1st"/>
    <property type="match status" value="1"/>
</dbReference>
<dbReference type="Gene3D" id="1.10.150.20">
    <property type="entry name" value="5' to 3' exonuclease, C-terminal subdomain"/>
    <property type="match status" value="2"/>
</dbReference>
<gene>
    <name evidence="7" type="primary">nusA</name>
    <name evidence="9" type="ORF">THIOM_005058</name>
</gene>
<keyword evidence="10" id="KW-1185">Reference proteome</keyword>
<protein>
    <recommendedName>
        <fullName evidence="7">Transcription termination/antitermination protein NusA</fullName>
    </recommendedName>
</protein>
<dbReference type="Pfam" id="PF08529">
    <property type="entry name" value="NusA_N"/>
    <property type="match status" value="1"/>
</dbReference>
<evidence type="ECO:0000256" key="4">
    <source>
        <dbReference type="ARBA" id="ARBA00022884"/>
    </source>
</evidence>
<dbReference type="SUPFAM" id="SSF69705">
    <property type="entry name" value="Transcription factor NusA, N-terminal domain"/>
    <property type="match status" value="1"/>
</dbReference>
<dbReference type="SMART" id="SM00316">
    <property type="entry name" value="S1"/>
    <property type="match status" value="1"/>
</dbReference>
<dbReference type="Gene3D" id="3.30.1480.10">
    <property type="entry name" value="NusA, N-terminal domain"/>
    <property type="match status" value="1"/>
</dbReference>
<dbReference type="GO" id="GO:0031564">
    <property type="term" value="P:transcription antitermination"/>
    <property type="evidence" value="ECO:0007669"/>
    <property type="project" value="UniProtKB-UniRule"/>
</dbReference>
<evidence type="ECO:0000256" key="1">
    <source>
        <dbReference type="ARBA" id="ARBA00022472"/>
    </source>
</evidence>
<dbReference type="InterPro" id="IPR010214">
    <property type="entry name" value="Tscrpt_termin_fac_NusA_C_rpt"/>
</dbReference>
<keyword evidence="9" id="KW-0251">Elongation factor</keyword>
<dbReference type="Pfam" id="PF00575">
    <property type="entry name" value="S1"/>
    <property type="match status" value="1"/>
</dbReference>